<protein>
    <submittedName>
        <fullName evidence="5">DNA-protecting protein DprA</fullName>
    </submittedName>
</protein>
<evidence type="ECO:0000313" key="5">
    <source>
        <dbReference type="EMBL" id="MBD3844917.1"/>
    </source>
</evidence>
<dbReference type="Pfam" id="PF21102">
    <property type="entry name" value="DprA_N"/>
    <property type="match status" value="1"/>
</dbReference>
<accession>A0A927HZ35</accession>
<dbReference type="EMBL" id="JACXWY010000002">
    <property type="protein sequence ID" value="MBD3844917.1"/>
    <property type="molecule type" value="Genomic_DNA"/>
</dbReference>
<sequence length="402" mass="42296">MVLSDRQRLDWLRLIRSDGIGPRSFRSLTNRFGGAGPALEALPDLARQAGRNIRIFPEAEAEREMEGLHRLGGRFVAQGEADYPLPLRAIDSAPPLVAIRGEFPKLPAVALVGSRNASAAGLTFTRRLAREIGEAGFAIVSGLARGIDTAAHQASLATGTIAVLAGGLDRIYPPQNGGLAERIAAEGALISEMPLGYEPRGRDFPRRNRIVSGLALGTVVVEAARRSGSLITARFANEQGRQVFAVPGSPLDPRAEGGNHLIREGATLCAEAAHVVEALRPMVGRRDDLFHQHQAMREEAVASAGEPLWDELDLPDVTKPPVSEAAGSDRDGFAPAPPAGTGEADDIGSNLLGLLSPTPVALDDLVRASGYPARDVGRALIELELTGAVLRHPGGGLSRAGA</sequence>
<keyword evidence="6" id="KW-1185">Reference proteome</keyword>
<dbReference type="InterPro" id="IPR036388">
    <property type="entry name" value="WH-like_DNA-bd_sf"/>
</dbReference>
<comment type="caution">
    <text evidence="5">The sequence shown here is derived from an EMBL/GenBank/DDBJ whole genome shotgun (WGS) entry which is preliminary data.</text>
</comment>
<dbReference type="PANTHER" id="PTHR43022">
    <property type="entry name" value="PROTEIN SMF"/>
    <property type="match status" value="1"/>
</dbReference>
<evidence type="ECO:0000259" key="3">
    <source>
        <dbReference type="Pfam" id="PF02481"/>
    </source>
</evidence>
<dbReference type="Pfam" id="PF17782">
    <property type="entry name" value="WHD_DprA"/>
    <property type="match status" value="1"/>
</dbReference>
<feature type="region of interest" description="Disordered" evidence="2">
    <location>
        <begin position="316"/>
        <end position="345"/>
    </location>
</feature>
<evidence type="ECO:0000313" key="6">
    <source>
        <dbReference type="Proteomes" id="UP000619295"/>
    </source>
</evidence>
<name>A0A927HZ35_9HYPH</name>
<evidence type="ECO:0000256" key="2">
    <source>
        <dbReference type="SAM" id="MobiDB-lite"/>
    </source>
</evidence>
<evidence type="ECO:0000256" key="1">
    <source>
        <dbReference type="ARBA" id="ARBA00006525"/>
    </source>
</evidence>
<organism evidence="5 6">
    <name type="scientific">Bosea spartocytisi</name>
    <dbReference type="NCBI Taxonomy" id="2773451"/>
    <lineage>
        <taxon>Bacteria</taxon>
        <taxon>Pseudomonadati</taxon>
        <taxon>Pseudomonadota</taxon>
        <taxon>Alphaproteobacteria</taxon>
        <taxon>Hyphomicrobiales</taxon>
        <taxon>Boseaceae</taxon>
        <taxon>Bosea</taxon>
    </lineage>
</organism>
<dbReference type="InterPro" id="IPR003488">
    <property type="entry name" value="DprA"/>
</dbReference>
<dbReference type="InterPro" id="IPR057666">
    <property type="entry name" value="DrpA_SLOG"/>
</dbReference>
<dbReference type="Gene3D" id="1.10.10.10">
    <property type="entry name" value="Winged helix-like DNA-binding domain superfamily/Winged helix DNA-binding domain"/>
    <property type="match status" value="1"/>
</dbReference>
<dbReference type="Proteomes" id="UP000619295">
    <property type="component" value="Unassembled WGS sequence"/>
</dbReference>
<evidence type="ECO:0000259" key="4">
    <source>
        <dbReference type="Pfam" id="PF17782"/>
    </source>
</evidence>
<gene>
    <name evidence="5" type="primary">dprA</name>
    <name evidence="5" type="ORF">IED13_04355</name>
</gene>
<dbReference type="GO" id="GO:0009294">
    <property type="term" value="P:DNA-mediated transformation"/>
    <property type="evidence" value="ECO:0007669"/>
    <property type="project" value="InterPro"/>
</dbReference>
<reference evidence="5" key="1">
    <citation type="submission" date="2020-09" db="EMBL/GenBank/DDBJ databases">
        <title>Bosea spartocytisi sp. nov. a root nodule endophyte of Spartocytisus supranubius in the high mountain ecosystem fo the Teide National Park (Canary Islands, Spain).</title>
        <authorList>
            <person name="Pulido-Suarez L."/>
            <person name="Peix A."/>
            <person name="Igual J.M."/>
            <person name="Socas-Perez N."/>
            <person name="Velazquez E."/>
            <person name="Flores-Felix J.D."/>
            <person name="Leon-Barrios M."/>
        </authorList>
    </citation>
    <scope>NUCLEOTIDE SEQUENCE</scope>
    <source>
        <strain evidence="5">SSUT16</strain>
    </source>
</reference>
<dbReference type="AlphaFoldDB" id="A0A927HZ35"/>
<dbReference type="InterPro" id="IPR041614">
    <property type="entry name" value="DprA_WH"/>
</dbReference>
<proteinExistence type="inferred from homology"/>
<dbReference type="SUPFAM" id="SSF102405">
    <property type="entry name" value="MCP/YpsA-like"/>
    <property type="match status" value="1"/>
</dbReference>
<feature type="domain" description="DprA winged helix" evidence="4">
    <location>
        <begin position="336"/>
        <end position="395"/>
    </location>
</feature>
<comment type="similarity">
    <text evidence="1">Belongs to the DprA/Smf family.</text>
</comment>
<dbReference type="Pfam" id="PF02481">
    <property type="entry name" value="DNA_processg_A"/>
    <property type="match status" value="1"/>
</dbReference>
<dbReference type="PANTHER" id="PTHR43022:SF1">
    <property type="entry name" value="PROTEIN SMF"/>
    <property type="match status" value="1"/>
</dbReference>
<dbReference type="NCBIfam" id="TIGR00732">
    <property type="entry name" value="dprA"/>
    <property type="match status" value="1"/>
</dbReference>
<dbReference type="Gene3D" id="3.40.50.450">
    <property type="match status" value="1"/>
</dbReference>
<feature type="domain" description="Smf/DprA SLOG" evidence="3">
    <location>
        <begin position="75"/>
        <end position="279"/>
    </location>
</feature>